<dbReference type="InterPro" id="IPR043129">
    <property type="entry name" value="ATPase_NBD"/>
</dbReference>
<name>K0SSW0_THAOC</name>
<sequence>MASSQSTTSNKGSLEDIRLCIIPFSGFVQAFKESAKDISSVSGSKESVGTFTGFDAQKWREYPVHPNNYLAAGGRPDGHKHKIESEADSSARFVSKTAMCDLIPIGIDLGSLHARLAVGTPTENASGGGNDLTDTVTLPSIISNAQGSRFTLALVGDDGDGNEGSSRYIFGDAARRALVREKKPTIYKEPTNLVRELVNSNSSLEERDEEKSNRSSAFFSHLADLACDASSAHHSKLRSVVGVPVGSTYEQKNELVSSVNLGIREALSRRDSETGNKTKKGDVEFSVLAVLLEPAAVCIAHGLTEKKLSTIDLASQTESTSPSWKNVLVIDFGASGLTCTHLTRPSDTSTLLQVVNTKCDATCSGNEIISTLTKHCASMFERKTKVSGVLDSSKARHKLEMACETAVRTLSRAPTTTVSIDGLYEGMDMNVPLSQPRFQMLLSGILRKAEALLQSFVEESEVGFDLFPNAHAGRNDVPSDEAVAIGCARHAAAILSCDTHKKDSLVNKGDCPCPSTRTAKACPSTIGVCRLEKGKESSPEVDEFLSKSTIPFISVGEPLPALNTRKITYQNGDDTWLSNSVLAIVQQKNGTCKMVGKIDDIPANAKDIEITLGLSIAGKLSVAVDGGDCVAL</sequence>
<reference evidence="4 5" key="1">
    <citation type="journal article" date="2012" name="Genome Biol.">
        <title>Genome and low-iron response of an oceanic diatom adapted to chronic iron limitation.</title>
        <authorList>
            <person name="Lommer M."/>
            <person name="Specht M."/>
            <person name="Roy A.S."/>
            <person name="Kraemer L."/>
            <person name="Andreson R."/>
            <person name="Gutowska M.A."/>
            <person name="Wolf J."/>
            <person name="Bergner S.V."/>
            <person name="Schilhabel M.B."/>
            <person name="Klostermeier U.C."/>
            <person name="Beiko R.G."/>
            <person name="Rosenstiel P."/>
            <person name="Hippler M."/>
            <person name="Laroche J."/>
        </authorList>
    </citation>
    <scope>NUCLEOTIDE SEQUENCE [LARGE SCALE GENOMIC DNA]</scope>
    <source>
        <strain evidence="4 5">CCMP1005</strain>
    </source>
</reference>
<dbReference type="Pfam" id="PF00012">
    <property type="entry name" value="HSP70"/>
    <property type="match status" value="1"/>
</dbReference>
<evidence type="ECO:0000256" key="2">
    <source>
        <dbReference type="ARBA" id="ARBA00022840"/>
    </source>
</evidence>
<evidence type="ECO:0000313" key="5">
    <source>
        <dbReference type="Proteomes" id="UP000266841"/>
    </source>
</evidence>
<evidence type="ECO:0000256" key="1">
    <source>
        <dbReference type="ARBA" id="ARBA00022741"/>
    </source>
</evidence>
<dbReference type="AlphaFoldDB" id="K0SSW0"/>
<dbReference type="Gene3D" id="3.30.420.40">
    <property type="match status" value="2"/>
</dbReference>
<accession>K0SSW0</accession>
<dbReference type="PANTHER" id="PTHR19375">
    <property type="entry name" value="HEAT SHOCK PROTEIN 70KDA"/>
    <property type="match status" value="1"/>
</dbReference>
<organism evidence="4 5">
    <name type="scientific">Thalassiosira oceanica</name>
    <name type="common">Marine diatom</name>
    <dbReference type="NCBI Taxonomy" id="159749"/>
    <lineage>
        <taxon>Eukaryota</taxon>
        <taxon>Sar</taxon>
        <taxon>Stramenopiles</taxon>
        <taxon>Ochrophyta</taxon>
        <taxon>Bacillariophyta</taxon>
        <taxon>Coscinodiscophyceae</taxon>
        <taxon>Thalassiosirophycidae</taxon>
        <taxon>Thalassiosirales</taxon>
        <taxon>Thalassiosiraceae</taxon>
        <taxon>Thalassiosira</taxon>
    </lineage>
</organism>
<dbReference type="eggNOG" id="KOG0101">
    <property type="taxonomic scope" value="Eukaryota"/>
</dbReference>
<dbReference type="Gene3D" id="3.30.30.30">
    <property type="match status" value="1"/>
</dbReference>
<dbReference type="GO" id="GO:0005524">
    <property type="term" value="F:ATP binding"/>
    <property type="evidence" value="ECO:0007669"/>
    <property type="project" value="UniProtKB-KW"/>
</dbReference>
<proteinExistence type="inferred from homology"/>
<dbReference type="InterPro" id="IPR013126">
    <property type="entry name" value="Hsp_70_fam"/>
</dbReference>
<gene>
    <name evidence="4" type="ORF">THAOC_10325</name>
</gene>
<keyword evidence="1 3" id="KW-0547">Nucleotide-binding</keyword>
<dbReference type="GO" id="GO:0140662">
    <property type="term" value="F:ATP-dependent protein folding chaperone"/>
    <property type="evidence" value="ECO:0007669"/>
    <property type="project" value="InterPro"/>
</dbReference>
<comment type="caution">
    <text evidence="4">The sequence shown here is derived from an EMBL/GenBank/DDBJ whole genome shotgun (WGS) entry which is preliminary data.</text>
</comment>
<evidence type="ECO:0000256" key="3">
    <source>
        <dbReference type="RuleBase" id="RU003322"/>
    </source>
</evidence>
<dbReference type="Gene3D" id="3.90.640.10">
    <property type="entry name" value="Actin, Chain A, domain 4"/>
    <property type="match status" value="1"/>
</dbReference>
<protein>
    <submittedName>
        <fullName evidence="4">Uncharacterized protein</fullName>
    </submittedName>
</protein>
<dbReference type="EMBL" id="AGNL01011271">
    <property type="protein sequence ID" value="EJK68485.1"/>
    <property type="molecule type" value="Genomic_DNA"/>
</dbReference>
<keyword evidence="5" id="KW-1185">Reference proteome</keyword>
<dbReference type="Proteomes" id="UP000266841">
    <property type="component" value="Unassembled WGS sequence"/>
</dbReference>
<keyword evidence="2 3" id="KW-0067">ATP-binding</keyword>
<comment type="similarity">
    <text evidence="3">Belongs to the heat shock protein 70 family.</text>
</comment>
<dbReference type="SUPFAM" id="SSF53067">
    <property type="entry name" value="Actin-like ATPase domain"/>
    <property type="match status" value="1"/>
</dbReference>
<evidence type="ECO:0000313" key="4">
    <source>
        <dbReference type="EMBL" id="EJK68485.1"/>
    </source>
</evidence>
<dbReference type="OrthoDB" id="190842at2759"/>